<dbReference type="KEGG" id="vg:23679006"/>
<proteinExistence type="predicted"/>
<reference evidence="1 2" key="1">
    <citation type="submission" date="2014-08" db="EMBL/GenBank/DDBJ databases">
        <authorList>
            <person name="Abernathy K.P."/>
            <person name="Arnold C.T."/>
            <person name="Banks B.N."/>
            <person name="Bell M.J."/>
            <person name="Dang D."/>
            <person name="Estave P.M."/>
            <person name="Ford J.D."/>
            <person name="Fowler K.L."/>
            <person name="Guillory Q.M."/>
            <person name="Martin G.N."/>
            <person name="Minor J.G."/>
            <person name="Powell J."/>
            <person name="Sarhan H.A."/>
            <person name="Stewart E.L."/>
            <person name="Sutherlin T.K."/>
            <person name="Terry T.J."/>
            <person name="Wagner S.L."/>
            <person name="Zayed M.R."/>
            <person name="Ireland S.K."/>
            <person name="Ross J.F."/>
            <person name="Serrano M.G."/>
            <person name="Buck G."/>
            <person name="Lee V."/>
            <person name="Wang Y."/>
            <person name="Carvalho R."/>
            <person name="Voegtly L."/>
            <person name="Shi R."/>
            <person name="Duckworth R."/>
            <person name="Johnson A."/>
            <person name="Loviza R."/>
            <person name="Walstead R."/>
            <person name="Shah Z."/>
            <person name="Kiflezghi M."/>
            <person name="Wade K."/>
            <person name="Anders K.R."/>
            <person name="Braun M.A."/>
            <person name="Delesalle V.A."/>
            <person name="Hughes L.E."/>
            <person name="Ware V.C."/>
            <person name="Bradley K.W."/>
            <person name="Barker L.P."/>
            <person name="Asai D.J."/>
            <person name="Bowman C.A."/>
            <person name="Russell D.A."/>
            <person name="Pope W.H."/>
            <person name="Jacobs-Sera D."/>
            <person name="Hendrix R.W."/>
            <person name="Hatfull G.F."/>
        </authorList>
    </citation>
    <scope>NUCLEOTIDE SEQUENCE [LARGE SCALE GENOMIC DNA]</scope>
</reference>
<dbReference type="Proteomes" id="UP000029345">
    <property type="component" value="Segment"/>
</dbReference>
<dbReference type="EMBL" id="KM279937">
    <property type="protein sequence ID" value="AIM40455.1"/>
    <property type="molecule type" value="Genomic_DNA"/>
</dbReference>
<evidence type="ECO:0000313" key="2">
    <source>
        <dbReference type="Proteomes" id="UP000029345"/>
    </source>
</evidence>
<organism evidence="1 2">
    <name type="scientific">Mycobacterium phage Estave1</name>
    <dbReference type="NCBI Taxonomy" id="1536603"/>
    <lineage>
        <taxon>Viruses</taxon>
        <taxon>Duplodnaviria</taxon>
        <taxon>Heunggongvirae</taxon>
        <taxon>Uroviricota</taxon>
        <taxon>Caudoviricetes</taxon>
        <taxon>Gracegardnervirinae</taxon>
        <taxon>Cheoctovirus</taxon>
        <taxon>Cheoctovirus estave1</taxon>
    </lineage>
</organism>
<name>A0A088F6E0_9CAUD</name>
<accession>A0A088F6E0</accession>
<keyword evidence="2" id="KW-1185">Reference proteome</keyword>
<dbReference type="RefSeq" id="YP_009124256.1">
    <property type="nucleotide sequence ID" value="NC_026585.1"/>
</dbReference>
<sequence length="113" mass="12447">MIHTRKSTRTFDTRIIEVGDNVKAGAAALDCKKPSPAAAQAAFDDGRCLLDELLTETAWIPDRPAVQKMYRSLEEAVRLMNLAPNNRRVQGAVIEIADQVLGASIRLADRWTA</sequence>
<gene>
    <name evidence="1" type="ORF">PBI_ESTAVE1_65</name>
</gene>
<evidence type="ECO:0000313" key="1">
    <source>
        <dbReference type="EMBL" id="AIM40455.1"/>
    </source>
</evidence>
<protein>
    <submittedName>
        <fullName evidence="1">Uncharacterized protein</fullName>
    </submittedName>
</protein>
<dbReference type="OrthoDB" id="16476at10239"/>
<dbReference type="GeneID" id="23679006"/>